<dbReference type="InterPro" id="IPR008638">
    <property type="entry name" value="FhaB/CdiA-like_TPS"/>
</dbReference>
<evidence type="ECO:0000256" key="2">
    <source>
        <dbReference type="SAM" id="SignalP"/>
    </source>
</evidence>
<feature type="region of interest" description="Disordered" evidence="1">
    <location>
        <begin position="1123"/>
        <end position="1146"/>
    </location>
</feature>
<keyword evidence="2" id="KW-0732">Signal</keyword>
<feature type="region of interest" description="Disordered" evidence="1">
    <location>
        <begin position="2572"/>
        <end position="2591"/>
    </location>
</feature>
<evidence type="ECO:0000313" key="3">
    <source>
        <dbReference type="EMBL" id="NKZ37649.1"/>
    </source>
</evidence>
<feature type="region of interest" description="Disordered" evidence="1">
    <location>
        <begin position="5740"/>
        <end position="5782"/>
    </location>
</feature>
<feature type="region of interest" description="Disordered" evidence="1">
    <location>
        <begin position="1015"/>
        <end position="1053"/>
    </location>
</feature>
<dbReference type="InterPro" id="IPR047881">
    <property type="entry name" value="LktA_repeat"/>
</dbReference>
<dbReference type="NCBIfam" id="TIGR01901">
    <property type="entry name" value="adhes_NPXG"/>
    <property type="match status" value="1"/>
</dbReference>
<feature type="compositionally biased region" description="Gly residues" evidence="1">
    <location>
        <begin position="1035"/>
        <end position="1051"/>
    </location>
</feature>
<accession>A0A846ZJ90</accession>
<comment type="caution">
    <text evidence="3">The sequence shown here is derived from an EMBL/GenBank/DDBJ whole genome shotgun (WGS) entry which is preliminary data.</text>
</comment>
<evidence type="ECO:0000256" key="1">
    <source>
        <dbReference type="SAM" id="MobiDB-lite"/>
    </source>
</evidence>
<reference evidence="3 4" key="1">
    <citation type="journal article" date="2017" name="Int. J. Syst. Evol. Microbiol.">
        <title>Oleiagrimonas citrea sp. nov., a marine bacterium isolated from tidal flat sediment and emended description of the genus Oleiagrimonas Fang et al. 2015 and Oleiagrimonas soli.</title>
        <authorList>
            <person name="Yang S.H."/>
            <person name="Seo H.S."/>
            <person name="Seong C.N."/>
            <person name="Kwon K.K."/>
        </authorList>
    </citation>
    <scope>NUCLEOTIDE SEQUENCE [LARGE SCALE GENOMIC DNA]</scope>
    <source>
        <strain evidence="3 4">MEBiC09124</strain>
    </source>
</reference>
<feature type="region of interest" description="Disordered" evidence="1">
    <location>
        <begin position="2736"/>
        <end position="2769"/>
    </location>
</feature>
<keyword evidence="4" id="KW-1185">Reference proteome</keyword>
<name>A0A846ZJ90_9GAMM</name>
<feature type="region of interest" description="Disordered" evidence="1">
    <location>
        <begin position="1452"/>
        <end position="1484"/>
    </location>
</feature>
<sequence>MKSLVAAMSAVLGVTHAAGAMAASNINKDGRTQTTVTTTPASGHNTYDIVTSTLNAGGNTGFNSFHDFQLDSGDTVNMHVPTGAKNLVNLVWDSQTVINGTLNSYIGNSSKVGGNVFFADPHGIVVGNGATLNVGALSLSAPTADFMSTLLDSSNNVDPDATAVNLLLTGQEPEAAAGSGCMICIRGTINAQSAVRVRATAIDVSGTIYVQGDAKDTLSTAVNVEGQTDPQIVSDGNTIRLIADASEEAGFGDADAKASVNVSGTLTTDSTTTAPASGSDAAGSWGLIQATAHAEATAEYKTPTSSADTVTLATGQVGDLFKDQESLVKNGFAAAAQDANLAASDKLGQVAYVRASAEATVDVTGSILAAGDVDLASSTAAKAATEATSEAGSNAAPVMVGAMYGAIYSKAETNVGSAAVVHAGGALSLNSDTENELEVSAETVAGDQALATTVAWSQAAVESASTLDGDIQAQSIQVLAHNSNSFSTEAKASTNPTTGSVGAAGAVSLQTVSANAKLDSSPTLVSGGSGDVVIAAGSDTSKNATSASTDTEAESTADTQDKTAETNADLGSTLANKSNGGLNADGSSATDALPFHLGAAVAYTDSSNTANASIGDGVKIDTEGSVTVYSNLTDAGIHSGASSAAVSKADEGDTDSSGNPVSVDVAAAVAYAHYSHDASATIGKNADITAENIGVGSNVNIPFDWYFGNADNVDAIKNMFGSLDQFVDGATALKDLAGSTPEDITNGVSGYASASAGGDTPIAVGGSVNYFAMTNRNTAWVGDGATLHATSAAAATPGQDSWESEVEWLSSPVEWEHSIDVQADTSVTLFNLVGDITPWKQSTKGDKAAIGGAFNYTGYKNTTVAGVGGDASLTSDHNDVAVNATSTDRMIALSPISGKGGTLAMQGTVAITDVDDTTHATLSAGSDVDARALDVVASNPVMIWSLSGALAMSSEASIGISVGINQTTTDTVAKIGDNRADDPAVAGGAMVPSESGGTIAVDALNVNAVSSGQSGALSLAGSKGGSNGSSSSGSGSSGDTGEGESSGGEGSGEALTSLIENIKTVNENFQTGLAAVDGISSLAGGSDDGGGDSMLDKAGEVMEQVSSASESVGSAAESLNKLKDKASGIGKGKGGSEEGTSKSKGGKFGIGVSGSASVNIANLGAKAEIDGVTLDNGSTGTDVTVQALDQSSLISGSGAAALSQSKSGFAGAIAGAVAYSSVANTTTAVIADSTLNHINHAVVRALDGSLQVDVALGVATNTSNTTSTTIAGSVSIGKSANTTHAGIEGGSTLTAGGAADSSVEVTAYDHSRIGVGGGSLYFNKSGATSGNVGVGFTYADIGNTTSADLSGHTGAATDNDISGFKGLTLRALDSSLIGAGSVAGGYSASQDSASLAGAVVWTQIGNTTQASVDSGMRLGLDGDVLVQASAVAPISELDSIVGDRDTEGYDFTGATLGAPSVDHSGDKTAGSDGDPSQPGSDVLTLGDSGVGSSIIAIAGTVQVGGNNVGLSYVGNNVHNTHTVRIDDASIDTTGSVQLGAHDDTRIVGLAVGVGVSSGQFAGLGSATSNVVGNTDSILLGSAATAGHTANIHANSLTAEASDDTRIYSLAGNVAVGKGQAAAGGALTYNDIANTITTHAGHTSLDITHDASLNADESAQIMAGAVAGAASKGFALTLSFGWNQTADSNQVLVNDASAITAGSLSLGADNAATIYALSGGVSIGGRAAVGLAASVSDIGDTTHAGISNAGLDVASGAVNVHASGTGTQYALSVAGAVGSQGAGVAGAETTSLISSDVTASANDLYGLKSDGSVDTAAAAQALSLSIEAENTAGIYSLAGGVGIGQSAGVGAAATIADVGGSTSASLSDSTLDVTDTTDVNAHAGTTIDTASLAGSAASSVAVSASDTTNLIHNSIAATMTNVAAGDASDSSVVSTNVTTVSADNDATINALSGAVGGAGSVAVGAAVSVNNIATTTRASFLGSADGSTSGPVYKARQVVVQAGTSSTSHVNTIAVGAAGGGSTAVGGSVAVNLLGGTTSATIANQADVIASDNVGVLAGNQQGINVFAGQAAIGGDAGVGIGVVVNKIDGSTDASVENSDVSAYGHGSALSVDAGTASKTDALQAGLDIAKSDANAKSISDPTNYLTPDLSGSTKSVHGVAVNAVNQQSIATLGVGASVSGGVAVSGQVGVNIVGGSTSATIDNAHINQADRTVQAGSGSIVGDNGVYYTQAASDQQVDVTAGSRQYEANFIVNVAGSGGGSATGSVATNVFNADTSAKVSGSTVSAQDAAAVDAVGQQWSLITAVGASVSGGVGGAASGGVNLFQASTRATLDGGTLDAGSLDVLAQGDTVSAQFTGALGIGIGAAGLAGAAGVNVDHTTTTAKITGGATVVSDNDVHVDANSKNVAQSIVVGAAGGSSVGIAGGAVVNVVSNNTHASIEGGSNVTAADVAVDALDQQFISAYSGVLGGGFVGVGGGMNLVLLQSSVGAGMQDSTVHARGPVYGDHGHVDVHAESDRDIESVAVAVGGGAVGTGLSASVVVAGTGDITGGGGAGDDLTADGQLNLNNLDSLSSGSKLDSDPSSYGLNDSQLSSSDLSGINSSASYSLSSATGSSHSAFGGNDGVQAKISGGSVTANNDIDVDASVKSSTDNIAGSGAVGVVGVGGSVAYTSLNSDIQASVGGGTATAGHGISIQAGAADGSNGPAAKSTAYAGVGGLVGVGAAVAISDVHNTVSATAGGTLDSSRSGKGTLSLKASDSSTSLAGNANQKDPSGINVGGVVAGAVVVDANRSSTVSATLADSADVNDFGALTLSASDSGAITANGVMGSGGILTAISAVVATASDSSHVTAHIGTHADITAGSTSVTASADPVMNAGAVGITVGGIGGGIGANVAVADMTASVEASVADYAVFHQGTLSVDASVSPTVNASSSGGAGAAMLGVNASTATASDTASANATVGDSVTLPTTSVSISATSDTHQDASATGVSVGLVAAGASVAKATSNTTINASLGNGLLDSSNNPVAAATTGALSVIAHGSDSNIAYSKAGSGGLVSGNGASATTSATSTSSASVGQNLDLANLASFQLSATQNVEYGGEANSVLAAAVGGSGANVDNTIATTTNATIGNGTAIATGGDIDVLAKTLVASADGKNAGAIGGAGGVVTGTAAGVNTTVTAHNNLKLGTDVQMTSGLDSSTSVIGHISLVAGTLVGGMADAATISTGGAVPVANANVHVTGQFGNDLEVGDGSNLLSYGRTNLATYTVLDQVAATATSNAWGAAPVGASDSSVNLTSNQTLKVGDNVHVKSYDEADIVAGRDILGLHKTKLAPSAVAQSYVRGFIAIPHASATANTTSNATLTLGSGSTVIGAGDVAIGAVQGDAPVSTNGTGHGYELGFIPATQHSNHQSSTGTTSTTIDGTVVAGAFNKVNLKIAQDGTIDASGTNAPYNLVLDKTLNPTTELNKLNGTPDGTYNGIDNANVGGILFDPLYVGGGNVYLYGASVGGNGTITAQGAPSVTIDNASPYYMFIPKIEASFGSSGSVLVSGGANPSALGNLTVNEAPSDALPTVTINSTYPSQPGGATPGIILGDVVNLGGSLNIKDLAGSLLERGEIHTNSQNVYVPNGYVVVKPTSGDTWFSGADPTSNLDSSWIKAFLDAAISDPDHAAAAIAQSYYDLGGSNGNSVYFNNTYYSDEQAQVLVLYGSCAPHTGGSGSEEALDGCNVSGPSGTTSVLGRPVPNIPYVALQQSGKFSGNQLASTGAYTGQKFIVEAKYIDIDGAINAGTPATWTVQTTDALKDFIAHVKSQYAQGQISNPNIQLTAGNSNGAISLDYNGEPLLTLAGGQASQLIGATYNVANNQLILNNVNASGGGSVRLSGKIVSTAQGSININSGYGSVTVDNTTGVPLVVQNVFAGSGGLGLITLDDKLKTWTSGANAGKNVVTWYVSQDGAPAKIYDNYNGATDWTDANARLLGGVNSSTQYAPKAGAEYQWTASTSVARSFDRTSGNHSWSLGDWGWSSASGGTAGQHWALGSSGFIDGAGSSGYVDLAGNDYKLSMSGYFTNQFNVIVAYHGCDSDGNCHYGSHQSGTDSSGNAASLWGFIYPYQGTLTVTDTQRADLPININFITSASNNVDITSNNDVLLSGQITNTHGPTSVHATQGDIVQSNDHALIWTHSLALQADAGQIGSASDPIQVKIAHDSNPGSTLTAQTGGGDIALNVDSGSSAQQFSAISSGVLASGLSSHGDVLIRSTGSLVGIPGRSVDVIGRDVNLTSTQGGIGSIATPLNIETHADTLANGAPSGGQLDAHGVGDVALNDTGGDVWVGSMVSDNGDVRLSAPNGGIYDARQLDADSTLSSDQARKIWDQLHLTDGNAADTTIAAIEQQVDTGYAQYYQLLKVGTVSNGQYTLNSDAVDLYWPLAAAANGMDPSSVTDPATRATLAQQYVSDRYQTIVKDFTTYIGTDWQSQSDFAGTDPVSNFSFTMDPNSDAYKNLTKDSTWTEEQLTSAINEAALGSPTGGTVGTVAPNLSGKNVTLIAGDGGIGRTDKPLSITYQALKDLYAGSSTALTAQQVAALGLANAPGDVQLIDASGNVISPDDPNLQNKLDHLSVTQTMPLYVTATGTVTGSASASVYLQANGDLHFDDFSSGTDMRVAATGSIGAADGVDTSQPVLTSGGDLLLTAGGGYIGLGNDSAGGAGDALPVQIGGELRNASAATDLLLTQLSGDLRVGTVFANGLASLDAQTGSILAQQNTLSIKARDIVLTADGDIGRRDAVSTGVDAPLKLQVGSDGSLNATAGGAVNIDSPTGNLHVGTITSGDNLVLTAELGSLDAKHLTSNHGTVVSTAGADGSYDDVQADGDVTLGATGSLTEGSITSTQGNVLLTGVTGMQLKDISALAGTITAKLIGTGAPVLNVADNGLVQAASDVTLQSSGSLTMGTGSEVTSGALAKLTSSGDMTLGLVASTATSGTGIDLDAGGAMAGNGDAVNLRSRSGATTAIHAVHDIGSASLPLTVDVDTLHGSSDQGSIWLHGLGDVHFTDLQAGQGNLDLSAQNTLAYDNLVSGGDSHLQAQTIQGTTLQAGGSATFASTGDTTVDTVHAGSFLTMNAGGNLTATTLNAGTDATLIAGGLLSYTNVTAGGDGHLQGQVIQGGKLVVGGHADTTSTTDTTVDTIQTGDDLVMNAGGNLTATTLDVGTDATLTAGGLLSYTNVTAGGDGHLQGQVIQGGKLVVGGHADTTSTTDTTVDTIQTGDDLVMNAGDNLTATTLDIGTDATLTAGGLLSYTNVTAGGDGVLHGDSIQGGKLVAGGHGQLTSTANTTVDTIRTGDFLTVNAGGHLTANTLNVGTDASLRGGSLIRLGTVTTGNDLSAVSGGDLDAQTLDIGRDATLNATDALALTGAVKTGGNLDMTSGAHMGFATLDAGGHVFGQSLHGDIDGVGVTASDWIKFIADGYIHIGSMNAGTDVTLQAGTDVQADSILAGHDLDVTAGRNIDLVSATAGNAIKMDAGGSLNAHDMKAGHSIDLAANTMSFVSLEAPDRITLLARKGDIVADTLTTRDAYISAFGAIRLNAANIGDRINLAGDTIDAHLYQTSTGQPLFSALTGFRNGVARRITIDADVPQQWMIDRLAAVNAALATTAPSVHVEAGHIENILSLDTASARIRMNQHDPVLVPADVQLMQKTYDFKLYQDGVHTLTDAFVVRYGHGYQIQTPNYVYDHQWVSPDYYGDAALRYNGRTLTLHTEQDDASPRDGAMPSWSTDDGSDLVQPDPSVQGAPVNTKAPR</sequence>
<dbReference type="NCBIfam" id="NF012204">
    <property type="entry name" value="adhes_FxxPxG"/>
    <property type="match status" value="1"/>
</dbReference>
<feature type="signal peptide" evidence="2">
    <location>
        <begin position="1"/>
        <end position="22"/>
    </location>
</feature>
<gene>
    <name evidence="3" type="ORF">HF690_01615</name>
</gene>
<feature type="compositionally biased region" description="Low complexity" evidence="1">
    <location>
        <begin position="544"/>
        <end position="558"/>
    </location>
</feature>
<dbReference type="Proteomes" id="UP000541636">
    <property type="component" value="Unassembled WGS sequence"/>
</dbReference>
<protein>
    <submittedName>
        <fullName evidence="3">Leukotoxin LktA family filamentous adhesin</fullName>
    </submittedName>
</protein>
<dbReference type="EMBL" id="JAAZQD010000001">
    <property type="protein sequence ID" value="NKZ37649.1"/>
    <property type="molecule type" value="Genomic_DNA"/>
</dbReference>
<feature type="chain" id="PRO_5033004747" evidence="2">
    <location>
        <begin position="23"/>
        <end position="5782"/>
    </location>
</feature>
<proteinExistence type="predicted"/>
<organism evidence="3 4">
    <name type="scientific">Oleiagrimonas citrea</name>
    <dbReference type="NCBI Taxonomy" id="1665687"/>
    <lineage>
        <taxon>Bacteria</taxon>
        <taxon>Pseudomonadati</taxon>
        <taxon>Pseudomonadota</taxon>
        <taxon>Gammaproteobacteria</taxon>
        <taxon>Lysobacterales</taxon>
        <taxon>Rhodanobacteraceae</taxon>
        <taxon>Oleiagrimonas</taxon>
    </lineage>
</organism>
<evidence type="ECO:0000313" key="4">
    <source>
        <dbReference type="Proteomes" id="UP000541636"/>
    </source>
</evidence>
<feature type="region of interest" description="Disordered" evidence="1">
    <location>
        <begin position="540"/>
        <end position="563"/>
    </location>
</feature>
<dbReference type="NCBIfam" id="NF012206">
    <property type="entry name" value="LktA_tand_53"/>
    <property type="match status" value="7"/>
</dbReference>
<dbReference type="InterPro" id="IPR011050">
    <property type="entry name" value="Pectin_lyase_fold/virulence"/>
</dbReference>
<dbReference type="SUPFAM" id="SSF51126">
    <property type="entry name" value="Pectin lyase-like"/>
    <property type="match status" value="1"/>
</dbReference>